<organism evidence="1 2">
    <name type="scientific">Marinilabilia rubra</name>
    <dbReference type="NCBI Taxonomy" id="2162893"/>
    <lineage>
        <taxon>Bacteria</taxon>
        <taxon>Pseudomonadati</taxon>
        <taxon>Bacteroidota</taxon>
        <taxon>Bacteroidia</taxon>
        <taxon>Marinilabiliales</taxon>
        <taxon>Marinilabiliaceae</taxon>
        <taxon>Marinilabilia</taxon>
    </lineage>
</organism>
<proteinExistence type="predicted"/>
<accession>A0A2U2B3L1</accession>
<dbReference type="Proteomes" id="UP000244956">
    <property type="component" value="Unassembled WGS sequence"/>
</dbReference>
<evidence type="ECO:0000313" key="2">
    <source>
        <dbReference type="Proteomes" id="UP000244956"/>
    </source>
</evidence>
<keyword evidence="2" id="KW-1185">Reference proteome</keyword>
<reference evidence="1 2" key="1">
    <citation type="submission" date="2018-05" db="EMBL/GenBank/DDBJ databases">
        <title>Marinilabilia rubrum sp. nov., isolated from saltern sediment.</title>
        <authorList>
            <person name="Zhang R."/>
        </authorList>
    </citation>
    <scope>NUCLEOTIDE SEQUENCE [LARGE SCALE GENOMIC DNA]</scope>
    <source>
        <strain evidence="1 2">WTE16</strain>
    </source>
</reference>
<gene>
    <name evidence="1" type="ORF">DDZ16_19660</name>
</gene>
<sequence>MARRILNNRITPTYLSSWLMLLFFGGFLAGCNSQFDEKTGCTDPRSLNYDPDAVYDSGECDYSDSYRYYMPEYWSETDEEGNLVVVNQTVSPLLLYSGSTHLRVIPPKAEEFLVDIPVKSETTHLSIYKAEDVDYVESPPQRSFKSWVVVLRATDYEEVPLGWVVSDLVTGEGSGSIMLSYPHSNLDENRLPCNVDVYLHSKTGGRITSVKPGTDQEVRIDYGTYRLWFHYWESDPTSPESIQTLGWKNTSDIVLNANYKSRDVLIPSFEAVPEDAAAIMVVNRYGETLSVKMGDRYIENLVVGRENTQGMSTIANRDTMIYPVTPGCYLLNFEELDGSQADARFYVDLNKLFVTRIVSGVARKEIVVNNQTEWSLFLGDDYYLGAEMDPQQQKSVHLPENLNLVNVFNSDSTFFKPVAIVNDTLTITE</sequence>
<name>A0A2U2B3L1_9BACT</name>
<protein>
    <submittedName>
        <fullName evidence="1">Uncharacterized protein</fullName>
    </submittedName>
</protein>
<dbReference type="EMBL" id="QEWP01000029">
    <property type="protein sequence ID" value="PWD97653.1"/>
    <property type="molecule type" value="Genomic_DNA"/>
</dbReference>
<evidence type="ECO:0000313" key="1">
    <source>
        <dbReference type="EMBL" id="PWD97653.1"/>
    </source>
</evidence>
<dbReference type="AlphaFoldDB" id="A0A2U2B3L1"/>
<dbReference type="PROSITE" id="PS51257">
    <property type="entry name" value="PROKAR_LIPOPROTEIN"/>
    <property type="match status" value="1"/>
</dbReference>
<comment type="caution">
    <text evidence="1">The sequence shown here is derived from an EMBL/GenBank/DDBJ whole genome shotgun (WGS) entry which is preliminary data.</text>
</comment>